<dbReference type="EMBL" id="UYJE01009321">
    <property type="protein sequence ID" value="VDI72419.1"/>
    <property type="molecule type" value="Genomic_DNA"/>
</dbReference>
<name>A0A8B6H2Z2_MYTGA</name>
<dbReference type="Pfam" id="PF00856">
    <property type="entry name" value="SET"/>
    <property type="match status" value="1"/>
</dbReference>
<comment type="caution">
    <text evidence="3">The sequence shown here is derived from an EMBL/GenBank/DDBJ whole genome shotgun (WGS) entry which is preliminary data.</text>
</comment>
<evidence type="ECO:0000259" key="2">
    <source>
        <dbReference type="PROSITE" id="PS50280"/>
    </source>
</evidence>
<dbReference type="Gene3D" id="2.170.270.10">
    <property type="entry name" value="SET domain"/>
    <property type="match status" value="1"/>
</dbReference>
<keyword evidence="4" id="KW-1185">Reference proteome</keyword>
<sequence length="529" mass="60500">MESWFKAQFEEFGQDLKNEIREQHIATVTDLKMFVERKLAKEKEAKEREIKEDAISDQEEISAYNSEEEEGKTSEHMDGLVFGRKKKKSQVEPQPSVSDILTAASKVMKRKSSQFSPASSIPGFKSVASGSGLQSMRSSNYQIQPSVFDVLNASSKAPKRKSICFNKEQTKFVRSFAVKLNWTVNETALRTMISKGVQQGVFKEEEFTVSQIRDKVKNLRKSTLISIKGGKAITIKQPKEKRVLFEEEGGRCVVTSGRKYLGEILTKMPRNRLLRGTSAHPRDTGSFTPYLEDFVKLIQVSESPIKSAEIQTLYTEFVNIRTDNSLSNDIKKQFKSGFPRSFKKVAIINKWKESTKPRGYFIRVKRYSRHSFHSVEYDHINRPATSLIHRLSIDSRKGRGVFASVNIAKGAKITEYMGEWITEESHRQRDSIYARQGLPPVAISNSNKHTVLDGNRNKNGRLFNADENIGRFVNHSYRFPNCKLLAEHHGNDIQLYIVSKFSIPKGCECVWDYNERRLDVLADNRWLAS</sequence>
<dbReference type="GO" id="GO:0005634">
    <property type="term" value="C:nucleus"/>
    <property type="evidence" value="ECO:0007669"/>
    <property type="project" value="TreeGrafter"/>
</dbReference>
<gene>
    <name evidence="3" type="ORF">MGAL_10B021937</name>
</gene>
<evidence type="ECO:0000313" key="3">
    <source>
        <dbReference type="EMBL" id="VDI72419.1"/>
    </source>
</evidence>
<evidence type="ECO:0000256" key="1">
    <source>
        <dbReference type="SAM" id="MobiDB-lite"/>
    </source>
</evidence>
<protein>
    <recommendedName>
        <fullName evidence="2">SET domain-containing protein</fullName>
    </recommendedName>
</protein>
<feature type="compositionally biased region" description="Acidic residues" evidence="1">
    <location>
        <begin position="55"/>
        <end position="70"/>
    </location>
</feature>
<dbReference type="PANTHER" id="PTHR46167:SF1">
    <property type="entry name" value="N-LYSINE METHYLTRANSFERASE KMT5A"/>
    <property type="match status" value="1"/>
</dbReference>
<dbReference type="GO" id="GO:0043516">
    <property type="term" value="P:regulation of DNA damage response, signal transduction by p53 class mediator"/>
    <property type="evidence" value="ECO:0007669"/>
    <property type="project" value="TreeGrafter"/>
</dbReference>
<feature type="compositionally biased region" description="Basic and acidic residues" evidence="1">
    <location>
        <begin position="42"/>
        <end position="54"/>
    </location>
</feature>
<dbReference type="PROSITE" id="PS50280">
    <property type="entry name" value="SET"/>
    <property type="match status" value="1"/>
</dbReference>
<dbReference type="Proteomes" id="UP000596742">
    <property type="component" value="Unassembled WGS sequence"/>
</dbReference>
<dbReference type="SUPFAM" id="SSF82199">
    <property type="entry name" value="SET domain"/>
    <property type="match status" value="1"/>
</dbReference>
<feature type="domain" description="SET" evidence="2">
    <location>
        <begin position="386"/>
        <end position="514"/>
    </location>
</feature>
<dbReference type="OrthoDB" id="5560686at2759"/>
<dbReference type="InterPro" id="IPR001214">
    <property type="entry name" value="SET_dom"/>
</dbReference>
<accession>A0A8B6H2Z2</accession>
<proteinExistence type="predicted"/>
<feature type="region of interest" description="Disordered" evidence="1">
    <location>
        <begin position="42"/>
        <end position="76"/>
    </location>
</feature>
<dbReference type="GO" id="GO:0005700">
    <property type="term" value="C:polytene chromosome"/>
    <property type="evidence" value="ECO:0007669"/>
    <property type="project" value="TreeGrafter"/>
</dbReference>
<dbReference type="AlphaFoldDB" id="A0A8B6H2Z2"/>
<dbReference type="InterPro" id="IPR051760">
    <property type="entry name" value="KMT5A"/>
</dbReference>
<dbReference type="InterPro" id="IPR046341">
    <property type="entry name" value="SET_dom_sf"/>
</dbReference>
<organism evidence="3 4">
    <name type="scientific">Mytilus galloprovincialis</name>
    <name type="common">Mediterranean mussel</name>
    <dbReference type="NCBI Taxonomy" id="29158"/>
    <lineage>
        <taxon>Eukaryota</taxon>
        <taxon>Metazoa</taxon>
        <taxon>Spiralia</taxon>
        <taxon>Lophotrochozoa</taxon>
        <taxon>Mollusca</taxon>
        <taxon>Bivalvia</taxon>
        <taxon>Autobranchia</taxon>
        <taxon>Pteriomorphia</taxon>
        <taxon>Mytilida</taxon>
        <taxon>Mytiloidea</taxon>
        <taxon>Mytilidae</taxon>
        <taxon>Mytilinae</taxon>
        <taxon>Mytilus</taxon>
    </lineage>
</organism>
<dbReference type="GO" id="GO:0006357">
    <property type="term" value="P:regulation of transcription by RNA polymerase II"/>
    <property type="evidence" value="ECO:0007669"/>
    <property type="project" value="TreeGrafter"/>
</dbReference>
<dbReference type="PANTHER" id="PTHR46167">
    <property type="entry name" value="N-LYSINE METHYLTRANSFERASE KMT5A"/>
    <property type="match status" value="1"/>
</dbReference>
<dbReference type="SMART" id="SM00317">
    <property type="entry name" value="SET"/>
    <property type="match status" value="1"/>
</dbReference>
<dbReference type="GO" id="GO:0042799">
    <property type="term" value="F:histone H4K20 methyltransferase activity"/>
    <property type="evidence" value="ECO:0007669"/>
    <property type="project" value="TreeGrafter"/>
</dbReference>
<reference evidence="3" key="1">
    <citation type="submission" date="2018-11" db="EMBL/GenBank/DDBJ databases">
        <authorList>
            <person name="Alioto T."/>
            <person name="Alioto T."/>
        </authorList>
    </citation>
    <scope>NUCLEOTIDE SEQUENCE</scope>
</reference>
<evidence type="ECO:0000313" key="4">
    <source>
        <dbReference type="Proteomes" id="UP000596742"/>
    </source>
</evidence>